<dbReference type="Proteomes" id="UP000002630">
    <property type="component" value="Linkage Group LG18"/>
</dbReference>
<name>D7FJ13_ECTSI</name>
<dbReference type="EMBL" id="FN649743">
    <property type="protein sequence ID" value="CBJ49052.1"/>
    <property type="molecule type" value="Genomic_DNA"/>
</dbReference>
<accession>D7FJ13</accession>
<dbReference type="InParanoid" id="D7FJ13"/>
<dbReference type="EMBL" id="FN647904">
    <property type="protein sequence ID" value="CBJ49052.1"/>
    <property type="molecule type" value="Genomic_DNA"/>
</dbReference>
<dbReference type="AlphaFoldDB" id="D7FJ13"/>
<gene>
    <name evidence="1" type="ORF">Esi_0125_0053</name>
</gene>
<reference evidence="1 2" key="1">
    <citation type="journal article" date="2010" name="Nature">
        <title>The Ectocarpus genome and the independent evolution of multicellularity in brown algae.</title>
        <authorList>
            <person name="Cock J.M."/>
            <person name="Sterck L."/>
            <person name="Rouze P."/>
            <person name="Scornet D."/>
            <person name="Allen A.E."/>
            <person name="Amoutzias G."/>
            <person name="Anthouard V."/>
            <person name="Artiguenave F."/>
            <person name="Aury J.M."/>
            <person name="Badger J.H."/>
            <person name="Beszteri B."/>
            <person name="Billiau K."/>
            <person name="Bonnet E."/>
            <person name="Bothwell J.H."/>
            <person name="Bowler C."/>
            <person name="Boyen C."/>
            <person name="Brownlee C."/>
            <person name="Carrano C.J."/>
            <person name="Charrier B."/>
            <person name="Cho G.Y."/>
            <person name="Coelho S.M."/>
            <person name="Collen J."/>
            <person name="Corre E."/>
            <person name="Da Silva C."/>
            <person name="Delage L."/>
            <person name="Delaroque N."/>
            <person name="Dittami S.M."/>
            <person name="Doulbeau S."/>
            <person name="Elias M."/>
            <person name="Farnham G."/>
            <person name="Gachon C.M."/>
            <person name="Gschloessl B."/>
            <person name="Heesch S."/>
            <person name="Jabbari K."/>
            <person name="Jubin C."/>
            <person name="Kawai H."/>
            <person name="Kimura K."/>
            <person name="Kloareg B."/>
            <person name="Kupper F.C."/>
            <person name="Lang D."/>
            <person name="Le Bail A."/>
            <person name="Leblanc C."/>
            <person name="Lerouge P."/>
            <person name="Lohr M."/>
            <person name="Lopez P.J."/>
            <person name="Martens C."/>
            <person name="Maumus F."/>
            <person name="Michel G."/>
            <person name="Miranda-Saavedra D."/>
            <person name="Morales J."/>
            <person name="Moreau H."/>
            <person name="Motomura T."/>
            <person name="Nagasato C."/>
            <person name="Napoli C.A."/>
            <person name="Nelson D.R."/>
            <person name="Nyvall-Collen P."/>
            <person name="Peters A.F."/>
            <person name="Pommier C."/>
            <person name="Potin P."/>
            <person name="Poulain J."/>
            <person name="Quesneville H."/>
            <person name="Read B."/>
            <person name="Rensing S.A."/>
            <person name="Ritter A."/>
            <person name="Rousvoal S."/>
            <person name="Samanta M."/>
            <person name="Samson G."/>
            <person name="Schroeder D.C."/>
            <person name="Segurens B."/>
            <person name="Strittmatter M."/>
            <person name="Tonon T."/>
            <person name="Tregear J.W."/>
            <person name="Valentin K."/>
            <person name="von Dassow P."/>
            <person name="Yamagishi T."/>
            <person name="Van de Peer Y."/>
            <person name="Wincker P."/>
        </authorList>
    </citation>
    <scope>NUCLEOTIDE SEQUENCE [LARGE SCALE GENOMIC DNA]</scope>
    <source>
        <strain evidence="2">Ec32 / CCAP1310/4</strain>
    </source>
</reference>
<keyword evidence="2" id="KW-1185">Reference proteome</keyword>
<evidence type="ECO:0000313" key="1">
    <source>
        <dbReference type="EMBL" id="CBJ49052.1"/>
    </source>
</evidence>
<proteinExistence type="predicted"/>
<evidence type="ECO:0000313" key="2">
    <source>
        <dbReference type="Proteomes" id="UP000002630"/>
    </source>
</evidence>
<dbReference type="OrthoDB" id="10417239at2759"/>
<protein>
    <submittedName>
        <fullName evidence="1">Uncharacterized protein</fullName>
    </submittedName>
</protein>
<sequence>MADDDWDPDLDFPGLDSSAVITDVGVDQFVLCHQAQIEPMLHITIALHKGLNGPLTGTGAMEAPGAGASMTLEVDFQTPGQEGTHHMSVPIASESGQRDLVRFRDSGVRGSAASADAAEVEKLLRTPPSNKEKVVGEIGMEEAVKLRNMDTGEDITLAEIKDRVPPSLDPGEVFRSKDVG</sequence>
<organism evidence="1 2">
    <name type="scientific">Ectocarpus siliculosus</name>
    <name type="common">Brown alga</name>
    <name type="synonym">Conferva siliculosa</name>
    <dbReference type="NCBI Taxonomy" id="2880"/>
    <lineage>
        <taxon>Eukaryota</taxon>
        <taxon>Sar</taxon>
        <taxon>Stramenopiles</taxon>
        <taxon>Ochrophyta</taxon>
        <taxon>PX clade</taxon>
        <taxon>Phaeophyceae</taxon>
        <taxon>Ectocarpales</taxon>
        <taxon>Ectocarpaceae</taxon>
        <taxon>Ectocarpus</taxon>
    </lineage>
</organism>